<proteinExistence type="predicted"/>
<comment type="caution">
    <text evidence="2">The sequence shown here is derived from an EMBL/GenBank/DDBJ whole genome shotgun (WGS) entry which is preliminary data.</text>
</comment>
<dbReference type="AlphaFoldDB" id="A0A7J7TTV1"/>
<organism evidence="2 3">
    <name type="scientific">Myotis myotis</name>
    <name type="common">Greater mouse-eared bat</name>
    <name type="synonym">Vespertilio myotis</name>
    <dbReference type="NCBI Taxonomy" id="51298"/>
    <lineage>
        <taxon>Eukaryota</taxon>
        <taxon>Metazoa</taxon>
        <taxon>Chordata</taxon>
        <taxon>Craniata</taxon>
        <taxon>Vertebrata</taxon>
        <taxon>Euteleostomi</taxon>
        <taxon>Mammalia</taxon>
        <taxon>Eutheria</taxon>
        <taxon>Laurasiatheria</taxon>
        <taxon>Chiroptera</taxon>
        <taxon>Yangochiroptera</taxon>
        <taxon>Vespertilionidae</taxon>
        <taxon>Myotis</taxon>
    </lineage>
</organism>
<evidence type="ECO:0000313" key="3">
    <source>
        <dbReference type="Proteomes" id="UP000527355"/>
    </source>
</evidence>
<dbReference type="EMBL" id="JABWUV010000015">
    <property type="protein sequence ID" value="KAF6304007.1"/>
    <property type="molecule type" value="Genomic_DNA"/>
</dbReference>
<keyword evidence="3" id="KW-1185">Reference proteome</keyword>
<reference evidence="2 3" key="1">
    <citation type="journal article" date="2020" name="Nature">
        <title>Six reference-quality genomes reveal evolution of bat adaptations.</title>
        <authorList>
            <person name="Jebb D."/>
            <person name="Huang Z."/>
            <person name="Pippel M."/>
            <person name="Hughes G.M."/>
            <person name="Lavrichenko K."/>
            <person name="Devanna P."/>
            <person name="Winkler S."/>
            <person name="Jermiin L.S."/>
            <person name="Skirmuntt E.C."/>
            <person name="Katzourakis A."/>
            <person name="Burkitt-Gray L."/>
            <person name="Ray D.A."/>
            <person name="Sullivan K.A.M."/>
            <person name="Roscito J.G."/>
            <person name="Kirilenko B.M."/>
            <person name="Davalos L.M."/>
            <person name="Corthals A.P."/>
            <person name="Power M.L."/>
            <person name="Jones G."/>
            <person name="Ransome R.D."/>
            <person name="Dechmann D.K.N."/>
            <person name="Locatelli A.G."/>
            <person name="Puechmaille S.J."/>
            <person name="Fedrigo O."/>
            <person name="Jarvis E.D."/>
            <person name="Hiller M."/>
            <person name="Vernes S.C."/>
            <person name="Myers E.W."/>
            <person name="Teeling E.C."/>
        </authorList>
    </citation>
    <scope>NUCLEOTIDE SEQUENCE [LARGE SCALE GENOMIC DNA]</scope>
    <source>
        <strain evidence="2">MMyoMyo1</strain>
        <tissue evidence="2">Flight muscle</tissue>
    </source>
</reference>
<evidence type="ECO:0000256" key="1">
    <source>
        <dbReference type="SAM" id="MobiDB-lite"/>
    </source>
</evidence>
<dbReference type="Proteomes" id="UP000527355">
    <property type="component" value="Unassembled WGS sequence"/>
</dbReference>
<name>A0A7J7TTV1_MYOMY</name>
<protein>
    <submittedName>
        <fullName evidence="2">Uncharacterized protein</fullName>
    </submittedName>
</protein>
<feature type="region of interest" description="Disordered" evidence="1">
    <location>
        <begin position="74"/>
        <end position="103"/>
    </location>
</feature>
<sequence>MGTHPCLYHLHHHLSCQSKDLPSTSSRAQSGPMNPGYGRNSTTYRMLIQSTYSLVENLASALARYCHLAGAVTESSKDNPRIDGGGLSSLPPAGGEHGKTSESVSIGPLPHFFCCEIFFDQEKEHM</sequence>
<evidence type="ECO:0000313" key="2">
    <source>
        <dbReference type="EMBL" id="KAF6304007.1"/>
    </source>
</evidence>
<feature type="compositionally biased region" description="Polar residues" evidence="1">
    <location>
        <begin position="17"/>
        <end position="32"/>
    </location>
</feature>
<accession>A0A7J7TTV1</accession>
<feature type="region of interest" description="Disordered" evidence="1">
    <location>
        <begin position="17"/>
        <end position="38"/>
    </location>
</feature>
<gene>
    <name evidence="2" type="ORF">mMyoMyo1_008986</name>
</gene>